<dbReference type="NCBIfam" id="TIGR00093">
    <property type="entry name" value="pseudouridine synthase"/>
    <property type="match status" value="1"/>
</dbReference>
<dbReference type="AlphaFoldDB" id="A0A154BTX8"/>
<dbReference type="PROSITE" id="PS01149">
    <property type="entry name" value="PSI_RSU"/>
    <property type="match status" value="1"/>
</dbReference>
<dbReference type="GO" id="GO:0003723">
    <property type="term" value="F:RNA binding"/>
    <property type="evidence" value="ECO:0007669"/>
    <property type="project" value="UniProtKB-KW"/>
</dbReference>
<dbReference type="InterPro" id="IPR018496">
    <property type="entry name" value="PsdUridine_synth_RsuA/RluB_CS"/>
</dbReference>
<dbReference type="Pfam" id="PF01479">
    <property type="entry name" value="S4"/>
    <property type="match status" value="1"/>
</dbReference>
<feature type="domain" description="RNA-binding S4" evidence="6">
    <location>
        <begin position="2"/>
        <end position="64"/>
    </location>
</feature>
<dbReference type="Gene3D" id="3.30.70.1560">
    <property type="entry name" value="Alpha-L RNA-binding motif"/>
    <property type="match status" value="1"/>
</dbReference>
<dbReference type="Gene3D" id="3.10.290.10">
    <property type="entry name" value="RNA-binding S4 domain"/>
    <property type="match status" value="1"/>
</dbReference>
<dbReference type="InterPro" id="IPR002942">
    <property type="entry name" value="S4_RNA-bd"/>
</dbReference>
<keyword evidence="8" id="KW-1185">Reference proteome</keyword>
<reference evidence="7 8" key="1">
    <citation type="submission" date="2016-02" db="EMBL/GenBank/DDBJ databases">
        <title>Anaerosporomusa subterraneum gen. nov., sp. nov., a spore-forming obligate anaerobe isolated from saprolite.</title>
        <authorList>
            <person name="Choi J.K."/>
            <person name="Shah M."/>
            <person name="Yee N."/>
        </authorList>
    </citation>
    <scope>NUCLEOTIDE SEQUENCE [LARGE SCALE GENOMIC DNA]</scope>
    <source>
        <strain evidence="7 8">RU4</strain>
    </source>
</reference>
<dbReference type="EC" id="5.4.99.-" evidence="5"/>
<evidence type="ECO:0000256" key="2">
    <source>
        <dbReference type="ARBA" id="ARBA00022884"/>
    </source>
</evidence>
<dbReference type="SUPFAM" id="SSF55120">
    <property type="entry name" value="Pseudouridine synthase"/>
    <property type="match status" value="1"/>
</dbReference>
<dbReference type="InterPro" id="IPR020094">
    <property type="entry name" value="TruA/RsuA/RluB/E/F_N"/>
</dbReference>
<dbReference type="InterPro" id="IPR020103">
    <property type="entry name" value="PsdUridine_synth_cat_dom_sf"/>
</dbReference>
<dbReference type="Pfam" id="PF00849">
    <property type="entry name" value="PseudoU_synth_2"/>
    <property type="match status" value="1"/>
</dbReference>
<evidence type="ECO:0000313" key="8">
    <source>
        <dbReference type="Proteomes" id="UP000076268"/>
    </source>
</evidence>
<dbReference type="RefSeq" id="WP_066239889.1">
    <property type="nucleotide sequence ID" value="NZ_LSGP01000013.1"/>
</dbReference>
<comment type="similarity">
    <text evidence="1 5">Belongs to the pseudouridine synthase RsuA family.</text>
</comment>
<proteinExistence type="inferred from homology"/>
<keyword evidence="3 5" id="KW-0413">Isomerase</keyword>
<dbReference type="FunFam" id="3.30.70.1560:FF:000001">
    <property type="entry name" value="Pseudouridine synthase"/>
    <property type="match status" value="1"/>
</dbReference>
<dbReference type="InterPro" id="IPR000748">
    <property type="entry name" value="PsdUridine_synth_RsuA/RluB/E/F"/>
</dbReference>
<evidence type="ECO:0000313" key="7">
    <source>
        <dbReference type="EMBL" id="KYZ77473.1"/>
    </source>
</evidence>
<dbReference type="Gene3D" id="3.30.70.580">
    <property type="entry name" value="Pseudouridine synthase I, catalytic domain, N-terminal subdomain"/>
    <property type="match status" value="1"/>
</dbReference>
<evidence type="ECO:0000259" key="6">
    <source>
        <dbReference type="SMART" id="SM00363"/>
    </source>
</evidence>
<gene>
    <name evidence="7" type="ORF">AXX12_05025</name>
</gene>
<evidence type="ECO:0000256" key="1">
    <source>
        <dbReference type="ARBA" id="ARBA00008348"/>
    </source>
</evidence>
<dbReference type="InterPro" id="IPR050343">
    <property type="entry name" value="RsuA_PseudoU_synthase"/>
</dbReference>
<dbReference type="PROSITE" id="PS50889">
    <property type="entry name" value="S4"/>
    <property type="match status" value="1"/>
</dbReference>
<dbReference type="PANTHER" id="PTHR47683">
    <property type="entry name" value="PSEUDOURIDINE SYNTHASE FAMILY PROTEIN-RELATED"/>
    <property type="match status" value="1"/>
</dbReference>
<dbReference type="EMBL" id="LSGP01000013">
    <property type="protein sequence ID" value="KYZ77473.1"/>
    <property type="molecule type" value="Genomic_DNA"/>
</dbReference>
<keyword evidence="2 4" id="KW-0694">RNA-binding</keyword>
<sequence>MERLQKVISQAGIASRRESESIITAGRVTVNGKVVTELGVKVDPVKDKVRVDGKLIRGEKLVYLLLFKPKGVVSTLSDPEGRETVAQLVSDAPQRVYPVGRLDYNTEGALLLTNDGELTHALLHPSRHVKKTYIARVKGIPAEEKLDKLRTGIKLDDGMTAPAEVYLLEADQQKGDARIEITIHEGRNHQVRRMCDAIGYSVKQLKRVSFAFLTLEGLKRGQYRSLTDDEVKKLKLLASEENKE</sequence>
<organism evidence="7 8">
    <name type="scientific">Anaerosporomusa subterranea</name>
    <dbReference type="NCBI Taxonomy" id="1794912"/>
    <lineage>
        <taxon>Bacteria</taxon>
        <taxon>Bacillati</taxon>
        <taxon>Bacillota</taxon>
        <taxon>Negativicutes</taxon>
        <taxon>Acetonemataceae</taxon>
        <taxon>Anaerosporomusa</taxon>
    </lineage>
</organism>
<evidence type="ECO:0000256" key="5">
    <source>
        <dbReference type="RuleBase" id="RU003887"/>
    </source>
</evidence>
<dbReference type="GO" id="GO:0005829">
    <property type="term" value="C:cytosol"/>
    <property type="evidence" value="ECO:0007669"/>
    <property type="project" value="UniProtKB-ARBA"/>
</dbReference>
<dbReference type="FunFam" id="3.10.290.10:FF:000003">
    <property type="entry name" value="Pseudouridine synthase"/>
    <property type="match status" value="1"/>
</dbReference>
<protein>
    <recommendedName>
        <fullName evidence="5">Pseudouridine synthase</fullName>
        <ecNumber evidence="5">5.4.99.-</ecNumber>
    </recommendedName>
</protein>
<dbReference type="STRING" id="1794912.AXX12_05025"/>
<dbReference type="InterPro" id="IPR006145">
    <property type="entry name" value="PsdUridine_synth_RsuA/RluA"/>
</dbReference>
<accession>A0A154BTX8</accession>
<dbReference type="InterPro" id="IPR036986">
    <property type="entry name" value="S4_RNA-bd_sf"/>
</dbReference>
<dbReference type="GO" id="GO:0000455">
    <property type="term" value="P:enzyme-directed rRNA pseudouridine synthesis"/>
    <property type="evidence" value="ECO:0007669"/>
    <property type="project" value="UniProtKB-ARBA"/>
</dbReference>
<dbReference type="PANTHER" id="PTHR47683:SF2">
    <property type="entry name" value="RNA-BINDING S4 DOMAIN-CONTAINING PROTEIN"/>
    <property type="match status" value="1"/>
</dbReference>
<evidence type="ECO:0000256" key="4">
    <source>
        <dbReference type="PROSITE-ProRule" id="PRU00182"/>
    </source>
</evidence>
<dbReference type="Proteomes" id="UP000076268">
    <property type="component" value="Unassembled WGS sequence"/>
</dbReference>
<evidence type="ECO:0000256" key="3">
    <source>
        <dbReference type="ARBA" id="ARBA00023235"/>
    </source>
</evidence>
<dbReference type="GO" id="GO:0120159">
    <property type="term" value="F:rRNA pseudouridine synthase activity"/>
    <property type="evidence" value="ECO:0007669"/>
    <property type="project" value="UniProtKB-ARBA"/>
</dbReference>
<dbReference type="CDD" id="cd00165">
    <property type="entry name" value="S4"/>
    <property type="match status" value="1"/>
</dbReference>
<dbReference type="SMART" id="SM00363">
    <property type="entry name" value="S4"/>
    <property type="match status" value="1"/>
</dbReference>
<comment type="caution">
    <text evidence="7">The sequence shown here is derived from an EMBL/GenBank/DDBJ whole genome shotgun (WGS) entry which is preliminary data.</text>
</comment>
<dbReference type="CDD" id="cd02870">
    <property type="entry name" value="PseudoU_synth_RsuA_like"/>
    <property type="match status" value="1"/>
</dbReference>
<dbReference type="SUPFAM" id="SSF55174">
    <property type="entry name" value="Alpha-L RNA-binding motif"/>
    <property type="match status" value="1"/>
</dbReference>
<dbReference type="InterPro" id="IPR042092">
    <property type="entry name" value="PsdUridine_s_RsuA/RluB/E/F_cat"/>
</dbReference>
<name>A0A154BTX8_ANASB</name>